<dbReference type="Gene3D" id="1.25.40.20">
    <property type="entry name" value="Ankyrin repeat-containing domain"/>
    <property type="match status" value="3"/>
</dbReference>
<reference evidence="5 6" key="1">
    <citation type="submission" date="2008-07" db="EMBL/GenBank/DDBJ databases">
        <authorList>
            <person name="El-Sayed N."/>
            <person name="Caler E."/>
            <person name="Inman J."/>
            <person name="Amedeo P."/>
            <person name="Hass B."/>
            <person name="Wortman J."/>
        </authorList>
    </citation>
    <scope>NUCLEOTIDE SEQUENCE [LARGE SCALE GENOMIC DNA]</scope>
    <source>
        <strain evidence="6">ATCC 50983 / TXsc</strain>
    </source>
</reference>
<dbReference type="SMART" id="SM00248">
    <property type="entry name" value="ANK"/>
    <property type="match status" value="7"/>
</dbReference>
<dbReference type="PANTHER" id="PTHR24166">
    <property type="entry name" value="ROLLING PEBBLES, ISOFORM B"/>
    <property type="match status" value="1"/>
</dbReference>
<feature type="region of interest" description="Disordered" evidence="4">
    <location>
        <begin position="1225"/>
        <end position="1244"/>
    </location>
</feature>
<feature type="region of interest" description="Disordered" evidence="4">
    <location>
        <begin position="364"/>
        <end position="383"/>
    </location>
</feature>
<keyword evidence="6" id="KW-1185">Reference proteome</keyword>
<feature type="repeat" description="ANK" evidence="3">
    <location>
        <begin position="553"/>
        <end position="581"/>
    </location>
</feature>
<evidence type="ECO:0000256" key="2">
    <source>
        <dbReference type="ARBA" id="ARBA00023043"/>
    </source>
</evidence>
<dbReference type="InParanoid" id="C5LFN0"/>
<evidence type="ECO:0000313" key="6">
    <source>
        <dbReference type="Proteomes" id="UP000007800"/>
    </source>
</evidence>
<dbReference type="RefSeq" id="XP_002772639.1">
    <property type="nucleotide sequence ID" value="XM_002772593.1"/>
</dbReference>
<sequence>MSSSTITDKEPSISKESQLVSEASASLSPMPEQIRELESLRLEGLASLREWETNRQASAASWAERVAELCVQLRKVMDHGLKETQDACVFLVARIQADLAYAQALEALPEDPNNWNEYSRRSGKLLHDFNEATQTTLIDKGLKEVEVDYKGRMEEILKDLDGAITECASSEEVAARAWKEHERMFMSRFTHAVGTADRWSTELTYRKAVAQAAQKRDMVEARLVSAVAAADRAESWREQNTTSVLRHWLTKQYQLWLHVSSAAQDQQRVLTEELTEAALSATGQIDAVAALRISSVRKNSNSASPRRDDPSLNKSIIATSPEMVCLMRMLGPSPPLRSPGRESNDKGTRQSSFLRRLAGANSAAASGLRKAGSASRDGVEDNDHVESLLARRPFFHDLREESRKAGNNDASPLTGLVIHSATVPALPSTKKGAGWFGSGPKWTTQRVTVTADAYIYLQDELDHDHDDEGKSISALLTQSTVTLAPEGDAEILSIKPQKQSGMFASAPRSLQLRFPQNGQHLGERWLELLHRVQCQARNRDELLAATMDLANEFGWTPLLAAVFHGHVRVIELLLKAGASINCNVLFLPTPFTIEISPKLYITDFVSRKDRVKRRKVRQREYARHLMLVSMKRGSQKVMDADPDPRAQMSEKWRGRWTKAVMCKIKEIRERIMLGGENGVGIRGEEEDDSGGDRGQTKQQQQLRELAEREKQRVHFQEAAASSRRSYPQSNPEPDTDESQQPNELLADMADLSTEQQARELWVYYPNRIELIVVDRLIALGRFGRGRCKISKKDFIDKVDKKGRTALSYAATYGHEHIASRLLYEGAQIDLMDRQGRTPLMHAILKEHLEVVELLLNGKADVNTSDITFKSPLHLALETRNSTVAEILLSFGADVNAFDASGNTPLHVAAICGNMEILNCLAKHVDDLDIQNGMGERTRQYRCYRPHDCMYGRLLAPHTTIGFGRRQYISYYLGEALTGRGDHDPSLNAHAVVNQRDKQGWTPLMHAACKGYIDCVQMLLDRRADIDVEAYSGHNALAIAKSSNHDIVIEAIVDAIRCRFDTRSIDQDGWLVVELYAVDGPIDQADLIADHAALQELCTDVEVHHELPLNEQYTKVAPEKRVEVLTAEGFVFLSYAHLREATLSAEPVRIDRPLRANVRGRVAFDIDFRADCRLLELNMWRQVITSERWTIPAYVEEQRQQLHKIDAYVYTIASKLLNDSTALRVDAHSPSGPTQSKAKQHVTFSDVKSVSRDTATGGERDMTLAVIYRSIRGMLFLTLRACLRKAEPTRSNTSMVHLFPVCETSFFTAPNTDL</sequence>
<dbReference type="GeneID" id="9037233"/>
<feature type="compositionally biased region" description="Basic and acidic residues" evidence="4">
    <location>
        <begin position="704"/>
        <end position="715"/>
    </location>
</feature>
<feature type="repeat" description="ANK" evidence="3">
    <location>
        <begin position="834"/>
        <end position="866"/>
    </location>
</feature>
<proteinExistence type="predicted"/>
<keyword evidence="2 3" id="KW-0040">ANK repeat</keyword>
<feature type="compositionally biased region" description="Polar residues" evidence="4">
    <location>
        <begin position="722"/>
        <end position="740"/>
    </location>
</feature>
<dbReference type="PRINTS" id="PR01415">
    <property type="entry name" value="ANKYRIN"/>
</dbReference>
<feature type="region of interest" description="Disordered" evidence="4">
    <location>
        <begin position="678"/>
        <end position="740"/>
    </location>
</feature>
<feature type="compositionally biased region" description="Polar residues" evidence="4">
    <location>
        <begin position="14"/>
        <end position="27"/>
    </location>
</feature>
<evidence type="ECO:0000256" key="3">
    <source>
        <dbReference type="PROSITE-ProRule" id="PRU00023"/>
    </source>
</evidence>
<dbReference type="PROSITE" id="PS50297">
    <property type="entry name" value="ANK_REP_REGION"/>
    <property type="match status" value="6"/>
</dbReference>
<dbReference type="PANTHER" id="PTHR24166:SF48">
    <property type="entry name" value="PROTEIN VAPYRIN"/>
    <property type="match status" value="1"/>
</dbReference>
<keyword evidence="1" id="KW-0677">Repeat</keyword>
<dbReference type="PROSITE" id="PS50088">
    <property type="entry name" value="ANK_REPEAT"/>
    <property type="match status" value="6"/>
</dbReference>
<organism evidence="6">
    <name type="scientific">Perkinsus marinus (strain ATCC 50983 / TXsc)</name>
    <dbReference type="NCBI Taxonomy" id="423536"/>
    <lineage>
        <taxon>Eukaryota</taxon>
        <taxon>Sar</taxon>
        <taxon>Alveolata</taxon>
        <taxon>Perkinsozoa</taxon>
        <taxon>Perkinsea</taxon>
        <taxon>Perkinsida</taxon>
        <taxon>Perkinsidae</taxon>
        <taxon>Perkinsus</taxon>
    </lineage>
</organism>
<feature type="repeat" description="ANK" evidence="3">
    <location>
        <begin position="900"/>
        <end position="932"/>
    </location>
</feature>
<dbReference type="Pfam" id="PF00023">
    <property type="entry name" value="Ank"/>
    <property type="match status" value="1"/>
</dbReference>
<feature type="repeat" description="ANK" evidence="3">
    <location>
        <begin position="867"/>
        <end position="899"/>
    </location>
</feature>
<feature type="compositionally biased region" description="Polar residues" evidence="4">
    <location>
        <begin position="1230"/>
        <end position="1244"/>
    </location>
</feature>
<protein>
    <submittedName>
        <fullName evidence="5">Ankyrin repeat domain protein, putative</fullName>
    </submittedName>
</protein>
<dbReference type="Pfam" id="PF12796">
    <property type="entry name" value="Ank_2"/>
    <property type="match status" value="2"/>
</dbReference>
<evidence type="ECO:0000256" key="4">
    <source>
        <dbReference type="SAM" id="MobiDB-lite"/>
    </source>
</evidence>
<dbReference type="Pfam" id="PF13637">
    <property type="entry name" value="Ank_4"/>
    <property type="match status" value="1"/>
</dbReference>
<feature type="repeat" description="ANK" evidence="3">
    <location>
        <begin position="801"/>
        <end position="833"/>
    </location>
</feature>
<name>C5LFN0_PERM5</name>
<evidence type="ECO:0000313" key="5">
    <source>
        <dbReference type="EMBL" id="EER04455.1"/>
    </source>
</evidence>
<accession>C5LFN0</accession>
<dbReference type="Proteomes" id="UP000007800">
    <property type="component" value="Unassembled WGS sequence"/>
</dbReference>
<gene>
    <name evidence="5" type="ORF">Pmar_PMAR005011</name>
</gene>
<feature type="region of interest" description="Disordered" evidence="4">
    <location>
        <begin position="329"/>
        <end position="349"/>
    </location>
</feature>
<dbReference type="InterPro" id="IPR002110">
    <property type="entry name" value="Ankyrin_rpt"/>
</dbReference>
<feature type="compositionally biased region" description="Basic and acidic residues" evidence="4">
    <location>
        <begin position="339"/>
        <end position="348"/>
    </location>
</feature>
<dbReference type="SUPFAM" id="SSF48403">
    <property type="entry name" value="Ankyrin repeat"/>
    <property type="match status" value="2"/>
</dbReference>
<dbReference type="InterPro" id="IPR036770">
    <property type="entry name" value="Ankyrin_rpt-contain_sf"/>
</dbReference>
<dbReference type="EMBL" id="GG681552">
    <property type="protein sequence ID" value="EER04455.1"/>
    <property type="molecule type" value="Genomic_DNA"/>
</dbReference>
<dbReference type="OrthoDB" id="194358at2759"/>
<feature type="region of interest" description="Disordered" evidence="4">
    <location>
        <begin position="1"/>
        <end position="29"/>
    </location>
</feature>
<evidence type="ECO:0000256" key="1">
    <source>
        <dbReference type="ARBA" id="ARBA00022737"/>
    </source>
</evidence>
<feature type="repeat" description="ANK" evidence="3">
    <location>
        <begin position="998"/>
        <end position="1030"/>
    </location>
</feature>
<dbReference type="InterPro" id="IPR050889">
    <property type="entry name" value="Dendritic_Spine_Reg/Scaffold"/>
</dbReference>